<feature type="non-terminal residue" evidence="9">
    <location>
        <position position="1"/>
    </location>
</feature>
<sequence length="118" mass="13166">VEWFFMASSDPPLVEPVGSGVGRRGSRSGSKTSLERTGGRASNERGSSDPDDPYEDNQWMSDHDARDERGEFESRSQFLFTVIGFTLGNGNLWHFPLAVRKYGGASFLVMYSICMVIY</sequence>
<evidence type="ECO:0000256" key="1">
    <source>
        <dbReference type="ARBA" id="ARBA00004141"/>
    </source>
</evidence>
<dbReference type="PANTHER" id="PTHR11616">
    <property type="entry name" value="SODIUM/CHLORIDE DEPENDENT TRANSPORTER"/>
    <property type="match status" value="1"/>
</dbReference>
<dbReference type="GO" id="GO:0005886">
    <property type="term" value="C:plasma membrane"/>
    <property type="evidence" value="ECO:0007669"/>
    <property type="project" value="TreeGrafter"/>
</dbReference>
<evidence type="ECO:0000256" key="7">
    <source>
        <dbReference type="PIRSR" id="PIRSR600175-1"/>
    </source>
</evidence>
<dbReference type="Proteomes" id="UP001328107">
    <property type="component" value="Unassembled WGS sequence"/>
</dbReference>
<dbReference type="SUPFAM" id="SSF161070">
    <property type="entry name" value="SNF-like"/>
    <property type="match status" value="1"/>
</dbReference>
<dbReference type="PROSITE" id="PS50267">
    <property type="entry name" value="NA_NEUROTRAN_SYMP_3"/>
    <property type="match status" value="1"/>
</dbReference>
<dbReference type="PANTHER" id="PTHR11616:SF326">
    <property type="entry name" value="SODIUM-DEPENDENT TRANSPORTER SNF-5"/>
    <property type="match status" value="1"/>
</dbReference>
<evidence type="ECO:0000256" key="2">
    <source>
        <dbReference type="ARBA" id="ARBA00022448"/>
    </source>
</evidence>
<keyword evidence="6" id="KW-0472">Membrane</keyword>
<feature type="binding site" evidence="7">
    <location>
        <position position="91"/>
    </location>
    <ligand>
        <name>Na(+)</name>
        <dbReference type="ChEBI" id="CHEBI:29101"/>
        <label>1</label>
    </ligand>
</feature>
<dbReference type="PRINTS" id="PR00176">
    <property type="entry name" value="NANEUSMPORT"/>
</dbReference>
<dbReference type="InterPro" id="IPR000175">
    <property type="entry name" value="Na/ntran_symport"/>
</dbReference>
<keyword evidence="7" id="KW-0479">Metal-binding</keyword>
<protein>
    <submittedName>
        <fullName evidence="9">Uncharacterized protein</fullName>
    </submittedName>
</protein>
<dbReference type="Pfam" id="PF00209">
    <property type="entry name" value="SNF"/>
    <property type="match status" value="1"/>
</dbReference>
<keyword evidence="7" id="KW-0915">Sodium</keyword>
<dbReference type="AlphaFoldDB" id="A0AAN4ZJ74"/>
<dbReference type="EMBL" id="BTRK01000002">
    <property type="protein sequence ID" value="GMR37965.1"/>
    <property type="molecule type" value="Genomic_DNA"/>
</dbReference>
<evidence type="ECO:0000256" key="8">
    <source>
        <dbReference type="SAM" id="MobiDB-lite"/>
    </source>
</evidence>
<evidence type="ECO:0000256" key="5">
    <source>
        <dbReference type="ARBA" id="ARBA00022989"/>
    </source>
</evidence>
<gene>
    <name evidence="9" type="ORF">PMAYCL1PPCAC_08160</name>
</gene>
<organism evidence="9 10">
    <name type="scientific">Pristionchus mayeri</name>
    <dbReference type="NCBI Taxonomy" id="1317129"/>
    <lineage>
        <taxon>Eukaryota</taxon>
        <taxon>Metazoa</taxon>
        <taxon>Ecdysozoa</taxon>
        <taxon>Nematoda</taxon>
        <taxon>Chromadorea</taxon>
        <taxon>Rhabditida</taxon>
        <taxon>Rhabditina</taxon>
        <taxon>Diplogasteromorpha</taxon>
        <taxon>Diplogasteroidea</taxon>
        <taxon>Neodiplogasteridae</taxon>
        <taxon>Pristionchus</taxon>
    </lineage>
</organism>
<keyword evidence="4" id="KW-0769">Symport</keyword>
<evidence type="ECO:0000256" key="3">
    <source>
        <dbReference type="ARBA" id="ARBA00022692"/>
    </source>
</evidence>
<evidence type="ECO:0000256" key="4">
    <source>
        <dbReference type="ARBA" id="ARBA00022847"/>
    </source>
</evidence>
<keyword evidence="3" id="KW-0812">Transmembrane</keyword>
<comment type="caution">
    <text evidence="9">The sequence shown here is derived from an EMBL/GenBank/DDBJ whole genome shotgun (WGS) entry which is preliminary data.</text>
</comment>
<keyword evidence="2" id="KW-0813">Transport</keyword>
<dbReference type="GO" id="GO:0043005">
    <property type="term" value="C:neuron projection"/>
    <property type="evidence" value="ECO:0007669"/>
    <property type="project" value="TreeGrafter"/>
</dbReference>
<feature type="compositionally biased region" description="Basic and acidic residues" evidence="8">
    <location>
        <begin position="33"/>
        <end position="48"/>
    </location>
</feature>
<proteinExistence type="predicted"/>
<name>A0AAN4ZJ74_9BILA</name>
<feature type="binding site" evidence="7">
    <location>
        <position position="84"/>
    </location>
    <ligand>
        <name>Na(+)</name>
        <dbReference type="ChEBI" id="CHEBI:29101"/>
        <label>1</label>
    </ligand>
</feature>
<dbReference type="GO" id="GO:0005332">
    <property type="term" value="F:gamma-aminobutyric acid:sodium:chloride symporter activity"/>
    <property type="evidence" value="ECO:0007669"/>
    <property type="project" value="TreeGrafter"/>
</dbReference>
<dbReference type="InterPro" id="IPR037272">
    <property type="entry name" value="SNS_sf"/>
</dbReference>
<dbReference type="GO" id="GO:0046872">
    <property type="term" value="F:metal ion binding"/>
    <property type="evidence" value="ECO:0007669"/>
    <property type="project" value="UniProtKB-KW"/>
</dbReference>
<comment type="subcellular location">
    <subcellularLocation>
        <location evidence="1">Membrane</location>
        <topology evidence="1">Multi-pass membrane protein</topology>
    </subcellularLocation>
</comment>
<accession>A0AAN4ZJ74</accession>
<keyword evidence="5" id="KW-1133">Transmembrane helix</keyword>
<feature type="region of interest" description="Disordered" evidence="8">
    <location>
        <begin position="1"/>
        <end position="68"/>
    </location>
</feature>
<reference evidence="10" key="1">
    <citation type="submission" date="2022-10" db="EMBL/GenBank/DDBJ databases">
        <title>Genome assembly of Pristionchus species.</title>
        <authorList>
            <person name="Yoshida K."/>
            <person name="Sommer R.J."/>
        </authorList>
    </citation>
    <scope>NUCLEOTIDE SEQUENCE [LARGE SCALE GENOMIC DNA]</scope>
    <source>
        <strain evidence="10">RS5460</strain>
    </source>
</reference>
<evidence type="ECO:0000256" key="6">
    <source>
        <dbReference type="ARBA" id="ARBA00023136"/>
    </source>
</evidence>
<evidence type="ECO:0000313" key="9">
    <source>
        <dbReference type="EMBL" id="GMR37965.1"/>
    </source>
</evidence>
<keyword evidence="10" id="KW-1185">Reference proteome</keyword>
<feature type="non-terminal residue" evidence="9">
    <location>
        <position position="118"/>
    </location>
</feature>
<evidence type="ECO:0000313" key="10">
    <source>
        <dbReference type="Proteomes" id="UP001328107"/>
    </source>
</evidence>